<accession>A0A816P7C5</accession>
<proteinExistence type="predicted"/>
<dbReference type="AlphaFoldDB" id="A0A816P7C5"/>
<sequence>MSVALVFYFFPKLNEFIALQVFHRLCCVALNFLNLHRSDISS</sequence>
<evidence type="ECO:0000313" key="1">
    <source>
        <dbReference type="EMBL" id="CAF2044426.1"/>
    </source>
</evidence>
<organism evidence="1">
    <name type="scientific">Brassica napus</name>
    <name type="common">Rape</name>
    <dbReference type="NCBI Taxonomy" id="3708"/>
    <lineage>
        <taxon>Eukaryota</taxon>
        <taxon>Viridiplantae</taxon>
        <taxon>Streptophyta</taxon>
        <taxon>Embryophyta</taxon>
        <taxon>Tracheophyta</taxon>
        <taxon>Spermatophyta</taxon>
        <taxon>Magnoliopsida</taxon>
        <taxon>eudicotyledons</taxon>
        <taxon>Gunneridae</taxon>
        <taxon>Pentapetalae</taxon>
        <taxon>rosids</taxon>
        <taxon>malvids</taxon>
        <taxon>Brassicales</taxon>
        <taxon>Brassicaceae</taxon>
        <taxon>Brassiceae</taxon>
        <taxon>Brassica</taxon>
    </lineage>
</organism>
<dbReference type="EMBL" id="HG994363">
    <property type="protein sequence ID" value="CAF2044426.1"/>
    <property type="molecule type" value="Genomic_DNA"/>
</dbReference>
<reference evidence="1" key="1">
    <citation type="submission" date="2021-01" db="EMBL/GenBank/DDBJ databases">
        <authorList>
            <consortium name="Genoscope - CEA"/>
            <person name="William W."/>
        </authorList>
    </citation>
    <scope>NUCLEOTIDE SEQUENCE</scope>
</reference>
<dbReference type="Proteomes" id="UP001295469">
    <property type="component" value="Chromosome A09"/>
</dbReference>
<gene>
    <name evidence="1" type="ORF">DARMORV10_A09P34850.1</name>
</gene>
<protein>
    <submittedName>
        <fullName evidence="1">(rape) hypothetical protein</fullName>
    </submittedName>
</protein>
<name>A0A816P7C5_BRANA</name>